<reference evidence="2 3" key="1">
    <citation type="submission" date="2016-07" db="EMBL/GenBank/DDBJ databases">
        <title>Bacillus oceanisediminis whole genome.</title>
        <authorList>
            <person name="Pal Y."/>
            <person name="Verma A."/>
            <person name="Mual P."/>
            <person name="Srinivasan K."/>
        </authorList>
    </citation>
    <scope>NUCLEOTIDE SEQUENCE [LARGE SCALE GENOMIC DNA]</scope>
    <source>
        <strain evidence="2 3">Bhandara28</strain>
    </source>
</reference>
<feature type="transmembrane region" description="Helical" evidence="1">
    <location>
        <begin position="50"/>
        <end position="71"/>
    </location>
</feature>
<evidence type="ECO:0000313" key="2">
    <source>
        <dbReference type="EMBL" id="OHX41415.1"/>
    </source>
</evidence>
<feature type="transmembrane region" description="Helical" evidence="1">
    <location>
        <begin position="7"/>
        <end position="30"/>
    </location>
</feature>
<sequence length="101" mass="11317">MKKITYLIGGIVLGIIISYFTLDYTGWIFYEMDDKGNTAKTSNELDFDLLTNSFLIILACTLLIYIAGTLIDKYRKKICSNNCLTGSIKRAGLADDLKGEF</sequence>
<keyword evidence="3" id="KW-1185">Reference proteome</keyword>
<proteinExistence type="predicted"/>
<name>A0ABX3CKB3_9BACI</name>
<accession>A0ABX3CKB3</accession>
<gene>
    <name evidence="2" type="ORF">BBV17_28900</name>
</gene>
<comment type="caution">
    <text evidence="2">The sequence shown here is derived from an EMBL/GenBank/DDBJ whole genome shotgun (WGS) entry which is preliminary data.</text>
</comment>
<keyword evidence="1" id="KW-0812">Transmembrane</keyword>
<dbReference type="RefSeq" id="WP_071159956.1">
    <property type="nucleotide sequence ID" value="NZ_MBRJ01000059.1"/>
</dbReference>
<organism evidence="2 3">
    <name type="scientific">Cytobacillus oceanisediminis</name>
    <dbReference type="NCBI Taxonomy" id="665099"/>
    <lineage>
        <taxon>Bacteria</taxon>
        <taxon>Bacillati</taxon>
        <taxon>Bacillota</taxon>
        <taxon>Bacilli</taxon>
        <taxon>Bacillales</taxon>
        <taxon>Bacillaceae</taxon>
        <taxon>Cytobacillus</taxon>
    </lineage>
</organism>
<keyword evidence="1" id="KW-0472">Membrane</keyword>
<evidence type="ECO:0000256" key="1">
    <source>
        <dbReference type="SAM" id="Phobius"/>
    </source>
</evidence>
<dbReference type="EMBL" id="MBRJ01000059">
    <property type="protein sequence ID" value="OHX41415.1"/>
    <property type="molecule type" value="Genomic_DNA"/>
</dbReference>
<evidence type="ECO:0000313" key="3">
    <source>
        <dbReference type="Proteomes" id="UP000180194"/>
    </source>
</evidence>
<keyword evidence="1" id="KW-1133">Transmembrane helix</keyword>
<dbReference type="Proteomes" id="UP000180194">
    <property type="component" value="Unassembled WGS sequence"/>
</dbReference>
<protein>
    <submittedName>
        <fullName evidence="2">Uncharacterized protein</fullName>
    </submittedName>
</protein>